<organism evidence="4 5">
    <name type="scientific">Patella caerulea</name>
    <name type="common">Rayed Mediterranean limpet</name>
    <dbReference type="NCBI Taxonomy" id="87958"/>
    <lineage>
        <taxon>Eukaryota</taxon>
        <taxon>Metazoa</taxon>
        <taxon>Spiralia</taxon>
        <taxon>Lophotrochozoa</taxon>
        <taxon>Mollusca</taxon>
        <taxon>Gastropoda</taxon>
        <taxon>Patellogastropoda</taxon>
        <taxon>Patelloidea</taxon>
        <taxon>Patellidae</taxon>
        <taxon>Patella</taxon>
    </lineage>
</organism>
<evidence type="ECO:0000313" key="4">
    <source>
        <dbReference type="EMBL" id="KAK6194528.1"/>
    </source>
</evidence>
<comment type="caution">
    <text evidence="4">The sequence shown here is derived from an EMBL/GenBank/DDBJ whole genome shotgun (WGS) entry which is preliminary data.</text>
</comment>
<evidence type="ECO:0000259" key="3">
    <source>
        <dbReference type="PROSITE" id="PS50958"/>
    </source>
</evidence>
<evidence type="ECO:0000256" key="2">
    <source>
        <dbReference type="SAM" id="SignalP"/>
    </source>
</evidence>
<proteinExistence type="predicted"/>
<protein>
    <recommendedName>
        <fullName evidence="3">SMB domain-containing protein</fullName>
    </recommendedName>
</protein>
<dbReference type="InterPro" id="IPR001212">
    <property type="entry name" value="Somatomedin_B_dom"/>
</dbReference>
<dbReference type="PROSITE" id="PS50958">
    <property type="entry name" value="SMB_2"/>
    <property type="match status" value="1"/>
</dbReference>
<feature type="signal peptide" evidence="2">
    <location>
        <begin position="1"/>
        <end position="21"/>
    </location>
</feature>
<name>A0AAN8KGD4_PATCE</name>
<evidence type="ECO:0000313" key="5">
    <source>
        <dbReference type="Proteomes" id="UP001347796"/>
    </source>
</evidence>
<feature type="chain" id="PRO_5043009630" description="SMB domain-containing protein" evidence="2">
    <location>
        <begin position="22"/>
        <end position="392"/>
    </location>
</feature>
<evidence type="ECO:0000256" key="1">
    <source>
        <dbReference type="ARBA" id="ARBA00023157"/>
    </source>
</evidence>
<keyword evidence="1" id="KW-1015">Disulfide bond</keyword>
<gene>
    <name evidence="4" type="ORF">SNE40_000148</name>
</gene>
<dbReference type="Proteomes" id="UP001347796">
    <property type="component" value="Unassembled WGS sequence"/>
</dbReference>
<dbReference type="EMBL" id="JAZGQO010000001">
    <property type="protein sequence ID" value="KAK6194528.1"/>
    <property type="molecule type" value="Genomic_DNA"/>
</dbReference>
<keyword evidence="2" id="KW-0732">Signal</keyword>
<accession>A0AAN8KGD4</accession>
<keyword evidence="5" id="KW-1185">Reference proteome</keyword>
<reference evidence="4 5" key="1">
    <citation type="submission" date="2024-01" db="EMBL/GenBank/DDBJ databases">
        <title>The genome of the rayed Mediterranean limpet Patella caerulea (Linnaeus, 1758).</title>
        <authorList>
            <person name="Anh-Thu Weber A."/>
            <person name="Halstead-Nussloch G."/>
        </authorList>
    </citation>
    <scope>NUCLEOTIDE SEQUENCE [LARGE SCALE GENOMIC DNA]</scope>
    <source>
        <strain evidence="4">AATW-2023a</strain>
        <tissue evidence="4">Whole specimen</tissue>
    </source>
</reference>
<sequence length="392" mass="44391">MLSLTILLLLFCLCRLDLVDNEEMSSTTSKKLNAEFSTHIESETSTSEMMTSFRANYVTSNAVADTTTGNGNRNWTGWLLERNLKYCGRTGICNGYRRRFCEPCEPCYCDDDCSLYDDCCADFRLINPEQKSQFSCISILYRGIPSDIYREKLPTSQGYRMISSCPDKNHDLSASCRNSPLLGPVTGFDNKTTYKNINCARCNDIQRIQPWQLSIGCSANIGFTFNSKEEMVEAFSKNPNCSVSFSVPDHTDVRRCFDDSSTITKCNVTGQWERFDESVEASCSRYTAVKIVDGQKYANPFCYLCNAANDSKLNECVKGKRQVFPKAFSVLLDFENDRQQTPPVKSRDICSPDEIYDNNKKLCRKIYCSYGKQFKNNLCAPIFDVAKGLALL</sequence>
<dbReference type="AlphaFoldDB" id="A0AAN8KGD4"/>
<feature type="domain" description="SMB" evidence="3">
    <location>
        <begin position="83"/>
        <end position="131"/>
    </location>
</feature>